<dbReference type="SUPFAM" id="SSF49879">
    <property type="entry name" value="SMAD/FHA domain"/>
    <property type="match status" value="1"/>
</dbReference>
<dbReference type="GO" id="GO:0051239">
    <property type="term" value="P:regulation of multicellular organismal process"/>
    <property type="evidence" value="ECO:0007669"/>
    <property type="project" value="UniProtKB-ARBA"/>
</dbReference>
<feature type="domain" description="MH2" evidence="4">
    <location>
        <begin position="615"/>
        <end position="813"/>
    </location>
</feature>
<gene>
    <name evidence="5" type="ORF">CAMP_LOCUS16829</name>
</gene>
<dbReference type="GO" id="GO:0030154">
    <property type="term" value="P:cell differentiation"/>
    <property type="evidence" value="ECO:0007669"/>
    <property type="project" value="TreeGrafter"/>
</dbReference>
<dbReference type="Proteomes" id="UP001152747">
    <property type="component" value="Unassembled WGS sequence"/>
</dbReference>
<organism evidence="5 6">
    <name type="scientific">Caenorhabditis angaria</name>
    <dbReference type="NCBI Taxonomy" id="860376"/>
    <lineage>
        <taxon>Eukaryota</taxon>
        <taxon>Metazoa</taxon>
        <taxon>Ecdysozoa</taxon>
        <taxon>Nematoda</taxon>
        <taxon>Chromadorea</taxon>
        <taxon>Rhabditida</taxon>
        <taxon>Rhabditina</taxon>
        <taxon>Rhabditomorpha</taxon>
        <taxon>Rhabditoidea</taxon>
        <taxon>Rhabditidae</taxon>
        <taxon>Peloderinae</taxon>
        <taxon>Caenorhabditis</taxon>
    </lineage>
</organism>
<dbReference type="GO" id="GO:0000978">
    <property type="term" value="F:RNA polymerase II cis-regulatory region sequence-specific DNA binding"/>
    <property type="evidence" value="ECO:0007669"/>
    <property type="project" value="TreeGrafter"/>
</dbReference>
<sequence>MSEKKNEMDDWLADAPMPPDEPMDYRQAFNPSQQNLIPGQPPQEQFQIPPVPYIRGPNSAFAEGSIPESELPPITQTPGQPFFQAPGSAFAPVAPAGPQIPALPQAPGAPFLQATGPASSQIPLMSSAPLFQPLGSTSSTLIPGLPNTQIPGQPFLQAPGSAFAQVPMAGPPSSQIPGLPSTQPSTVPFLQATGSAFSQVSSTPGPLNSQLPSLSNSAPFLQAHFAQVPPTAGPSSSQIPGLPSTQTALAPFLQATASALPVPPPINSQGFPNLLSSFPPGPDFFQTQIPAPSSSQAIVPAQLPSANTSFFQTPVLTPSSTPGTPYSQVPTFFQPAIPGPPKPLPAPNMEVAFKAPTRKQKSSRGQAPKQMQSQPSYQGTPAYSQPGYSQKPGQHFSQPGPSYSQPGSSRSQKPGPSYSQPGPSYSSQKPGQNFSEPGPSYSQPGQSHSQKRGHKSSQPAGPSYSQKPGQNFSEPGPSYSQKPGQNFSEPGPSYSQKPGQNFSEPGPSYSQPGQFFDVYDGPVPVFKSRPYYGLDHLTQDDAPNFDVSRRLDHEEDSNDDDRETNPAQKSLPYVFEPPEDESDIIEVHPMPGCEPDDFSWRVSPPPRSSYMDEVWVIAYYFEENVRIGGMFCSTRPEFVIDGLVAPWTDRQMSIAFPPIHTSYSKCSVVRFVFGPGILVQRENKKVKMTLRTESSIFLQCPQLALMNGEVWNTVYRFKNEPGKKQTEIIIFDEEYFDNMLEKRKKFLNDDFYELHTHCICRFSIAKGFAGDYPRKTITDTPCWIEIYHAEKLREFDRIWFSDKQIVVDNVDDI</sequence>
<dbReference type="Gene3D" id="2.60.200.10">
    <property type="match status" value="1"/>
</dbReference>
<dbReference type="OrthoDB" id="5875866at2759"/>
<dbReference type="GO" id="GO:0071144">
    <property type="term" value="C:heteromeric SMAD protein complex"/>
    <property type="evidence" value="ECO:0007669"/>
    <property type="project" value="TreeGrafter"/>
</dbReference>
<feature type="compositionally biased region" description="Low complexity" evidence="3">
    <location>
        <begin position="397"/>
        <end position="432"/>
    </location>
</feature>
<comment type="caution">
    <text evidence="5">The sequence shown here is derived from an EMBL/GenBank/DDBJ whole genome shotgun (WGS) entry which is preliminary data.</text>
</comment>
<dbReference type="PANTHER" id="PTHR13703">
    <property type="entry name" value="SMAD"/>
    <property type="match status" value="1"/>
</dbReference>
<dbReference type="GO" id="GO:0009653">
    <property type="term" value="P:anatomical structure morphogenesis"/>
    <property type="evidence" value="ECO:0007669"/>
    <property type="project" value="TreeGrafter"/>
</dbReference>
<feature type="compositionally biased region" description="Polar residues" evidence="3">
    <location>
        <begin position="456"/>
        <end position="513"/>
    </location>
</feature>
<dbReference type="PROSITE" id="PS51076">
    <property type="entry name" value="MH2"/>
    <property type="match status" value="1"/>
</dbReference>
<dbReference type="InterPro" id="IPR017855">
    <property type="entry name" value="SMAD-like_dom_sf"/>
</dbReference>
<dbReference type="InterPro" id="IPR001132">
    <property type="entry name" value="SMAD_dom_Dwarfin-type"/>
</dbReference>
<evidence type="ECO:0000256" key="1">
    <source>
        <dbReference type="ARBA" id="ARBA00023015"/>
    </source>
</evidence>
<evidence type="ECO:0000259" key="4">
    <source>
        <dbReference type="PROSITE" id="PS51076"/>
    </source>
</evidence>
<dbReference type="GO" id="GO:0050793">
    <property type="term" value="P:regulation of developmental process"/>
    <property type="evidence" value="ECO:0007669"/>
    <property type="project" value="UniProtKB-ARBA"/>
</dbReference>
<evidence type="ECO:0000256" key="2">
    <source>
        <dbReference type="ARBA" id="ARBA00023163"/>
    </source>
</evidence>
<dbReference type="GO" id="GO:0070411">
    <property type="term" value="F:I-SMAD binding"/>
    <property type="evidence" value="ECO:0007669"/>
    <property type="project" value="TreeGrafter"/>
</dbReference>
<feature type="compositionally biased region" description="Polar residues" evidence="3">
    <location>
        <begin position="29"/>
        <end position="46"/>
    </location>
</feature>
<reference evidence="5" key="1">
    <citation type="submission" date="2022-11" db="EMBL/GenBank/DDBJ databases">
        <authorList>
            <person name="Kikuchi T."/>
        </authorList>
    </citation>
    <scope>NUCLEOTIDE SEQUENCE</scope>
    <source>
        <strain evidence="5">PS1010</strain>
    </source>
</reference>
<dbReference type="GO" id="GO:0000981">
    <property type="term" value="F:DNA-binding transcription factor activity, RNA polymerase II-specific"/>
    <property type="evidence" value="ECO:0007669"/>
    <property type="project" value="TreeGrafter"/>
</dbReference>
<keyword evidence="6" id="KW-1185">Reference proteome</keyword>
<dbReference type="EMBL" id="CANHGI010000006">
    <property type="protein sequence ID" value="CAI5454192.1"/>
    <property type="molecule type" value="Genomic_DNA"/>
</dbReference>
<feature type="compositionally biased region" description="Polar residues" evidence="3">
    <location>
        <begin position="363"/>
        <end position="396"/>
    </location>
</feature>
<dbReference type="InterPro" id="IPR013790">
    <property type="entry name" value="Dwarfin"/>
</dbReference>
<accession>A0A9P1J1V2</accession>
<feature type="region of interest" description="Disordered" evidence="3">
    <location>
        <begin position="552"/>
        <end position="575"/>
    </location>
</feature>
<name>A0A9P1J1V2_9PELO</name>
<evidence type="ECO:0000256" key="3">
    <source>
        <dbReference type="SAM" id="MobiDB-lite"/>
    </source>
</evidence>
<feature type="region of interest" description="Disordered" evidence="3">
    <location>
        <begin position="355"/>
        <end position="516"/>
    </location>
</feature>
<evidence type="ECO:0000313" key="6">
    <source>
        <dbReference type="Proteomes" id="UP001152747"/>
    </source>
</evidence>
<dbReference type="SMART" id="SM00524">
    <property type="entry name" value="DWB"/>
    <property type="match status" value="1"/>
</dbReference>
<dbReference type="GO" id="GO:0009791">
    <property type="term" value="P:post-embryonic development"/>
    <property type="evidence" value="ECO:0007669"/>
    <property type="project" value="UniProtKB-ARBA"/>
</dbReference>
<dbReference type="InterPro" id="IPR008984">
    <property type="entry name" value="SMAD_FHA_dom_sf"/>
</dbReference>
<dbReference type="Pfam" id="PF03166">
    <property type="entry name" value="MH2"/>
    <property type="match status" value="1"/>
</dbReference>
<feature type="region of interest" description="Disordered" evidence="3">
    <location>
        <begin position="1"/>
        <end position="115"/>
    </location>
</feature>
<keyword evidence="2" id="KW-0804">Transcription</keyword>
<evidence type="ECO:0000313" key="5">
    <source>
        <dbReference type="EMBL" id="CAI5454192.1"/>
    </source>
</evidence>
<keyword evidence="1" id="KW-0805">Transcription regulation</keyword>
<proteinExistence type="predicted"/>
<dbReference type="GO" id="GO:0060395">
    <property type="term" value="P:SMAD protein signal transduction"/>
    <property type="evidence" value="ECO:0007669"/>
    <property type="project" value="TreeGrafter"/>
</dbReference>
<dbReference type="AlphaFoldDB" id="A0A9P1J1V2"/>
<dbReference type="GO" id="GO:0030509">
    <property type="term" value="P:BMP signaling pathway"/>
    <property type="evidence" value="ECO:0007669"/>
    <property type="project" value="TreeGrafter"/>
</dbReference>
<protein>
    <recommendedName>
        <fullName evidence="4">MH2 domain-containing protein</fullName>
    </recommendedName>
</protein>